<dbReference type="InterPro" id="IPR009057">
    <property type="entry name" value="Homeodomain-like_sf"/>
</dbReference>
<dbReference type="InterPro" id="IPR001647">
    <property type="entry name" value="HTH_TetR"/>
</dbReference>
<feature type="domain" description="HTH tetR-type" evidence="3">
    <location>
        <begin position="24"/>
        <end position="84"/>
    </location>
</feature>
<sequence>MQTYLRADIFDRDDDATGVAARDGTTRARIERAALKLFAQGGIDGVSIKDIAGACGLSDGAMYRHFESKEALARTLFEAIHARLLGLLKASITPNASLKETVQAVVTAYCELAEDDPAQFAYHLTQRNTFLARSGDGGSDPSALLARRVRLAMESGDIPKGDPELKTAMALGVVMQAGEYRLYGRIVSPLTDHAATFTRAILAVLAQA</sequence>
<evidence type="ECO:0000313" key="4">
    <source>
        <dbReference type="EMBL" id="MEE2567213.1"/>
    </source>
</evidence>
<dbReference type="Proteomes" id="UP001310692">
    <property type="component" value="Unassembled WGS sequence"/>
</dbReference>
<evidence type="ECO:0000256" key="2">
    <source>
        <dbReference type="PROSITE-ProRule" id="PRU00335"/>
    </source>
</evidence>
<dbReference type="EMBL" id="JAZDRO010000004">
    <property type="protein sequence ID" value="MEE2567213.1"/>
    <property type="molecule type" value="Genomic_DNA"/>
</dbReference>
<accession>A0ABU7M085</accession>
<dbReference type="Gene3D" id="1.10.357.10">
    <property type="entry name" value="Tetracycline Repressor, domain 2"/>
    <property type="match status" value="1"/>
</dbReference>
<dbReference type="SUPFAM" id="SSF46689">
    <property type="entry name" value="Homeodomain-like"/>
    <property type="match status" value="1"/>
</dbReference>
<comment type="caution">
    <text evidence="4">The sequence shown here is derived from an EMBL/GenBank/DDBJ whole genome shotgun (WGS) entry which is preliminary data.</text>
</comment>
<dbReference type="InterPro" id="IPR050624">
    <property type="entry name" value="HTH-type_Tx_Regulator"/>
</dbReference>
<dbReference type="PANTHER" id="PTHR43479:SF11">
    <property type="entry name" value="ACREF_ENVCD OPERON REPRESSOR-RELATED"/>
    <property type="match status" value="1"/>
</dbReference>
<protein>
    <submittedName>
        <fullName evidence="4">TetR/AcrR family transcriptional regulator</fullName>
    </submittedName>
</protein>
<name>A0ABU7M085_9PROT</name>
<keyword evidence="1 2" id="KW-0238">DNA-binding</keyword>
<reference evidence="4 5" key="1">
    <citation type="submission" date="2024-01" db="EMBL/GenBank/DDBJ databases">
        <title>Hyphobacterium bacterium isolated from marine sediment.</title>
        <authorList>
            <person name="Zhao S."/>
        </authorList>
    </citation>
    <scope>NUCLEOTIDE SEQUENCE [LARGE SCALE GENOMIC DNA]</scope>
    <source>
        <strain evidence="4 5">Y60-23</strain>
    </source>
</reference>
<dbReference type="PROSITE" id="PS01081">
    <property type="entry name" value="HTH_TETR_1"/>
    <property type="match status" value="1"/>
</dbReference>
<evidence type="ECO:0000256" key="1">
    <source>
        <dbReference type="ARBA" id="ARBA00023125"/>
    </source>
</evidence>
<keyword evidence="5" id="KW-1185">Reference proteome</keyword>
<feature type="DNA-binding region" description="H-T-H motif" evidence="2">
    <location>
        <begin position="47"/>
        <end position="66"/>
    </location>
</feature>
<evidence type="ECO:0000259" key="3">
    <source>
        <dbReference type="PROSITE" id="PS50977"/>
    </source>
</evidence>
<dbReference type="PANTHER" id="PTHR43479">
    <property type="entry name" value="ACREF/ENVCD OPERON REPRESSOR-RELATED"/>
    <property type="match status" value="1"/>
</dbReference>
<dbReference type="InterPro" id="IPR023772">
    <property type="entry name" value="DNA-bd_HTH_TetR-type_CS"/>
</dbReference>
<organism evidence="4 5">
    <name type="scientific">Hyphobacterium marinum</name>
    <dbReference type="NCBI Taxonomy" id="3116574"/>
    <lineage>
        <taxon>Bacteria</taxon>
        <taxon>Pseudomonadati</taxon>
        <taxon>Pseudomonadota</taxon>
        <taxon>Alphaproteobacteria</taxon>
        <taxon>Maricaulales</taxon>
        <taxon>Maricaulaceae</taxon>
        <taxon>Hyphobacterium</taxon>
    </lineage>
</organism>
<dbReference type="RefSeq" id="WP_330196773.1">
    <property type="nucleotide sequence ID" value="NZ_JAZDRO010000004.1"/>
</dbReference>
<gene>
    <name evidence="4" type="ORF">V0U35_11045</name>
</gene>
<evidence type="ECO:0000313" key="5">
    <source>
        <dbReference type="Proteomes" id="UP001310692"/>
    </source>
</evidence>
<proteinExistence type="predicted"/>
<dbReference type="Pfam" id="PF00440">
    <property type="entry name" value="TetR_N"/>
    <property type="match status" value="1"/>
</dbReference>
<dbReference type="PROSITE" id="PS50977">
    <property type="entry name" value="HTH_TETR_2"/>
    <property type="match status" value="1"/>
</dbReference>
<dbReference type="PRINTS" id="PR00455">
    <property type="entry name" value="HTHTETR"/>
</dbReference>